<protein>
    <submittedName>
        <fullName evidence="1">Uncharacterized protein</fullName>
    </submittedName>
</protein>
<sequence>MGAIRILIVARCDQAQGVRTEHSQDLRARLQSVSGAHSLSYLHLTQLLAQDQVDYSVLTFTVSQPNPRRETQVILDFVRFYDVIVIQAELLGQLGKSNVRRLRGQRYTVPVRLEVVARASSSSRSVLGFIYLILHQFY</sequence>
<reference evidence="1" key="1">
    <citation type="journal article" date="2023" name="G3 (Bethesda)">
        <title>A reference genome for the long-term kleptoplast-retaining sea slug Elysia crispata morphotype clarki.</title>
        <authorList>
            <person name="Eastman K.E."/>
            <person name="Pendleton A.L."/>
            <person name="Shaikh M.A."/>
            <person name="Suttiyut T."/>
            <person name="Ogas R."/>
            <person name="Tomko P."/>
            <person name="Gavelis G."/>
            <person name="Widhalm J.R."/>
            <person name="Wisecaver J.H."/>
        </authorList>
    </citation>
    <scope>NUCLEOTIDE SEQUENCE</scope>
    <source>
        <strain evidence="1">ECLA1</strain>
    </source>
</reference>
<name>A0AAE0ZX30_9GAST</name>
<dbReference type="Proteomes" id="UP001283361">
    <property type="component" value="Unassembled WGS sequence"/>
</dbReference>
<evidence type="ECO:0000313" key="1">
    <source>
        <dbReference type="EMBL" id="KAK3776516.1"/>
    </source>
</evidence>
<proteinExistence type="predicted"/>
<accession>A0AAE0ZX30</accession>
<comment type="caution">
    <text evidence="1">The sequence shown here is derived from an EMBL/GenBank/DDBJ whole genome shotgun (WGS) entry which is preliminary data.</text>
</comment>
<keyword evidence="2" id="KW-1185">Reference proteome</keyword>
<organism evidence="1 2">
    <name type="scientific">Elysia crispata</name>
    <name type="common">lettuce slug</name>
    <dbReference type="NCBI Taxonomy" id="231223"/>
    <lineage>
        <taxon>Eukaryota</taxon>
        <taxon>Metazoa</taxon>
        <taxon>Spiralia</taxon>
        <taxon>Lophotrochozoa</taxon>
        <taxon>Mollusca</taxon>
        <taxon>Gastropoda</taxon>
        <taxon>Heterobranchia</taxon>
        <taxon>Euthyneura</taxon>
        <taxon>Panpulmonata</taxon>
        <taxon>Sacoglossa</taxon>
        <taxon>Placobranchoidea</taxon>
        <taxon>Plakobranchidae</taxon>
        <taxon>Elysia</taxon>
    </lineage>
</organism>
<dbReference type="EMBL" id="JAWDGP010003204">
    <property type="protein sequence ID" value="KAK3776516.1"/>
    <property type="molecule type" value="Genomic_DNA"/>
</dbReference>
<evidence type="ECO:0000313" key="2">
    <source>
        <dbReference type="Proteomes" id="UP001283361"/>
    </source>
</evidence>
<dbReference type="AlphaFoldDB" id="A0AAE0ZX30"/>
<gene>
    <name evidence="1" type="ORF">RRG08_060231</name>
</gene>